<feature type="binding site" evidence="6">
    <location>
        <position position="64"/>
    </location>
    <ligand>
        <name>Ni(2+)</name>
        <dbReference type="ChEBI" id="CHEBI:49786"/>
    </ligand>
</feature>
<keyword evidence="9" id="KW-1185">Reference proteome</keyword>
<evidence type="ECO:0000256" key="3">
    <source>
        <dbReference type="ARBA" id="ARBA00022596"/>
    </source>
</evidence>
<dbReference type="SUPFAM" id="SSF56762">
    <property type="entry name" value="HydB/Nqo4-like"/>
    <property type="match status" value="1"/>
</dbReference>
<dbReference type="InterPro" id="IPR029014">
    <property type="entry name" value="NiFe-Hase_large"/>
</dbReference>
<comment type="caution">
    <text evidence="8">The sequence shown here is derived from an EMBL/GenBank/DDBJ whole genome shotgun (WGS) entry which is preliminary data.</text>
</comment>
<comment type="cofactor">
    <cofactor evidence="1 6">
        <name>Ni(2+)</name>
        <dbReference type="ChEBI" id="CHEBI:49786"/>
    </cofactor>
</comment>
<organism evidence="8 9">
    <name type="scientific">Methanogenium marinum</name>
    <dbReference type="NCBI Taxonomy" id="348610"/>
    <lineage>
        <taxon>Archaea</taxon>
        <taxon>Methanobacteriati</taxon>
        <taxon>Methanobacteriota</taxon>
        <taxon>Stenosarchaea group</taxon>
        <taxon>Methanomicrobia</taxon>
        <taxon>Methanomicrobiales</taxon>
        <taxon>Methanomicrobiaceae</taxon>
        <taxon>Methanogenium</taxon>
    </lineage>
</organism>
<dbReference type="Gene3D" id="1.10.645.10">
    <property type="entry name" value="Cytochrome-c3 Hydrogenase, chain B"/>
    <property type="match status" value="1"/>
</dbReference>
<gene>
    <name evidence="8" type="ORF">L0665_10650</name>
</gene>
<dbReference type="EMBL" id="JAKELO010000002">
    <property type="protein sequence ID" value="MDE4909068.1"/>
    <property type="molecule type" value="Genomic_DNA"/>
</dbReference>
<dbReference type="GO" id="GO:0008901">
    <property type="term" value="F:ferredoxin hydrogenase activity"/>
    <property type="evidence" value="ECO:0007669"/>
    <property type="project" value="InterPro"/>
</dbReference>
<feature type="binding site" evidence="6">
    <location>
        <position position="61"/>
    </location>
    <ligand>
        <name>Ni(2+)</name>
        <dbReference type="ChEBI" id="CHEBI:49786"/>
    </ligand>
</feature>
<keyword evidence="6" id="KW-0460">Magnesium</keyword>
<dbReference type="PROSITE" id="PS00507">
    <property type="entry name" value="NI_HGENASE_L_1"/>
    <property type="match status" value="1"/>
</dbReference>
<dbReference type="PANTHER" id="PTHR43600:SF2">
    <property type="entry name" value="F420-NON-REDUCING HYDROGENASE VHU SUBUNIT A"/>
    <property type="match status" value="1"/>
</dbReference>
<evidence type="ECO:0000256" key="2">
    <source>
        <dbReference type="ARBA" id="ARBA00009292"/>
    </source>
</evidence>
<keyword evidence="4 6" id="KW-0479">Metal-binding</keyword>
<keyword evidence="3 6" id="KW-0533">Nickel</keyword>
<name>A0A9Q4KV82_9EURY</name>
<evidence type="ECO:0000313" key="9">
    <source>
        <dbReference type="Proteomes" id="UP001143747"/>
    </source>
</evidence>
<feature type="binding site" evidence="6">
    <location>
        <position position="64"/>
    </location>
    <ligand>
        <name>Fe cation</name>
        <dbReference type="ChEBI" id="CHEBI:24875"/>
    </ligand>
</feature>
<comment type="cofactor">
    <cofactor evidence="6">
        <name>Fe cation</name>
        <dbReference type="ChEBI" id="CHEBI:24875"/>
    </cofactor>
</comment>
<evidence type="ECO:0000256" key="4">
    <source>
        <dbReference type="ARBA" id="ARBA00022723"/>
    </source>
</evidence>
<dbReference type="Pfam" id="PF00374">
    <property type="entry name" value="NiFeSe_Hases"/>
    <property type="match status" value="2"/>
</dbReference>
<feature type="binding site" evidence="6">
    <location>
        <position position="42"/>
    </location>
    <ligand>
        <name>Mg(2+)</name>
        <dbReference type="ChEBI" id="CHEBI:18420"/>
    </ligand>
</feature>
<accession>A0A9Q4KV82</accession>
<keyword evidence="6" id="KW-0408">Iron</keyword>
<feature type="binding site" evidence="6">
    <location>
        <position position="440"/>
    </location>
    <ligand>
        <name>Mg(2+)</name>
        <dbReference type="ChEBI" id="CHEBI:18420"/>
    </ligand>
</feature>
<keyword evidence="5 7" id="KW-0560">Oxidoreductase</keyword>
<dbReference type="InterPro" id="IPR001501">
    <property type="entry name" value="Ni-dep_hyd_lsu"/>
</dbReference>
<feature type="binding site" evidence="6">
    <location>
        <position position="388"/>
    </location>
    <ligand>
        <name>Mg(2+)</name>
        <dbReference type="ChEBI" id="CHEBI:18420"/>
    </ligand>
</feature>
<dbReference type="GO" id="GO:0016151">
    <property type="term" value="F:nickel cation binding"/>
    <property type="evidence" value="ECO:0007669"/>
    <property type="project" value="InterPro"/>
</dbReference>
<evidence type="ECO:0000256" key="6">
    <source>
        <dbReference type="PIRSR" id="PIRSR601501-1"/>
    </source>
</evidence>
<proteinExistence type="inferred from homology"/>
<dbReference type="AlphaFoldDB" id="A0A9Q4KV82"/>
<evidence type="ECO:0000256" key="5">
    <source>
        <dbReference type="ARBA" id="ARBA00023002"/>
    </source>
</evidence>
<feature type="binding site" evidence="6">
    <location>
        <position position="434"/>
    </location>
    <ligand>
        <name>Ni(2+)</name>
        <dbReference type="ChEBI" id="CHEBI:49786"/>
    </ligand>
</feature>
<comment type="similarity">
    <text evidence="2 7">Belongs to the [NiFe]/[NiFeSe] hydrogenase large subunit family.</text>
</comment>
<sequence length="472" mass="51927">MTRINISPVTRIEGHAEVRIDLDSSGGVESAHFNVVELRGFEKFMIGAAVEEAPRITPRICGICPTAHHVASAMACDQIFGADIPDTAKNLRELLMHGQYVHSHSLHFFMLAAPDFLIGHDVPPEERNILSLVKKEPEIAKNAIKVRKFGQRLTEAVGGKPIHPSSAIPGGMSHAITETQRTTLLEMAEESRGIAEKCWSLARDILDKTDLSFGAVETAFMGSTENGRYSVCGGTTKVIDANGNPVSAFSGKEYANHIEEYSEDWSYLKFSRLKDGRFYRVGPLARLNIVDSMGTPAADAALEEYREKFGRHVQTTLAYNPARYIEFLASCERAVEILSNPSITSTDVRTEVDSVVNTRGVGIIEAPRGTLVHDYTVNDEGFIEKCNLIVATCQNNWAMDKGVENVARKVISNGKISDSGKNQIEMVIRAYDPCISCATHAIGKMPFKFTIVPKRKVINLKNEKTELGVEDA</sequence>
<dbReference type="PANTHER" id="PTHR43600">
    <property type="entry name" value="COENZYME F420 HYDROGENASE, SUBUNIT ALPHA"/>
    <property type="match status" value="1"/>
</dbReference>
<dbReference type="InterPro" id="IPR018194">
    <property type="entry name" value="Ni-dep_hyd_lsu_Ni_BS"/>
</dbReference>
<dbReference type="PROSITE" id="PS00508">
    <property type="entry name" value="NI_HGENASE_L_2"/>
    <property type="match status" value="1"/>
</dbReference>
<evidence type="ECO:0000256" key="1">
    <source>
        <dbReference type="ARBA" id="ARBA00001967"/>
    </source>
</evidence>
<evidence type="ECO:0000256" key="7">
    <source>
        <dbReference type="RuleBase" id="RU003896"/>
    </source>
</evidence>
<feature type="binding site" evidence="6">
    <location>
        <position position="437"/>
    </location>
    <ligand>
        <name>Fe cation</name>
        <dbReference type="ChEBI" id="CHEBI:24875"/>
    </ligand>
</feature>
<evidence type="ECO:0000313" key="8">
    <source>
        <dbReference type="EMBL" id="MDE4909068.1"/>
    </source>
</evidence>
<dbReference type="RefSeq" id="WP_274925672.1">
    <property type="nucleotide sequence ID" value="NZ_JAKELO010000002.1"/>
</dbReference>
<protein>
    <submittedName>
        <fullName evidence="8">Ni/Fe hydrogenase subunit alpha</fullName>
    </submittedName>
</protein>
<reference evidence="8" key="1">
    <citation type="submission" date="2022-01" db="EMBL/GenBank/DDBJ databases">
        <title>Draft genome of Methanogenium marinum DSM 15558.</title>
        <authorList>
            <person name="Chen S.-C."/>
            <person name="You Y.-T."/>
        </authorList>
    </citation>
    <scope>NUCLEOTIDE SEQUENCE</scope>
    <source>
        <strain evidence="8">DSM 15558</strain>
    </source>
</reference>
<dbReference type="Proteomes" id="UP001143747">
    <property type="component" value="Unassembled WGS sequence"/>
</dbReference>